<proteinExistence type="inferred from homology"/>
<evidence type="ECO:0000256" key="12">
    <source>
        <dbReference type="ARBA" id="ARBA00023264"/>
    </source>
</evidence>
<evidence type="ECO:0000256" key="1">
    <source>
        <dbReference type="ARBA" id="ARBA00001946"/>
    </source>
</evidence>
<evidence type="ECO:0000313" key="15">
    <source>
        <dbReference type="Proteomes" id="UP000033682"/>
    </source>
</evidence>
<protein>
    <submittedName>
        <fullName evidence="14">Transcriptional regulator</fullName>
    </submittedName>
</protein>
<keyword evidence="3" id="KW-0444">Lipid biosynthesis</keyword>
<keyword evidence="5" id="KW-0479">Metal-binding</keyword>
<feature type="domain" description="DAGKc" evidence="13">
    <location>
        <begin position="2"/>
        <end position="139"/>
    </location>
</feature>
<evidence type="ECO:0000256" key="7">
    <source>
        <dbReference type="ARBA" id="ARBA00022777"/>
    </source>
</evidence>
<dbReference type="PANTHER" id="PTHR12358:SF106">
    <property type="entry name" value="LIPID KINASE YEGS"/>
    <property type="match status" value="1"/>
</dbReference>
<keyword evidence="6" id="KW-0547">Nucleotide-binding</keyword>
<keyword evidence="8" id="KW-0067">ATP-binding</keyword>
<evidence type="ECO:0000259" key="13">
    <source>
        <dbReference type="PROSITE" id="PS50146"/>
    </source>
</evidence>
<evidence type="ECO:0000256" key="11">
    <source>
        <dbReference type="ARBA" id="ARBA00023209"/>
    </source>
</evidence>
<evidence type="ECO:0000256" key="6">
    <source>
        <dbReference type="ARBA" id="ARBA00022741"/>
    </source>
</evidence>
<evidence type="ECO:0000256" key="8">
    <source>
        <dbReference type="ARBA" id="ARBA00022840"/>
    </source>
</evidence>
<dbReference type="PROSITE" id="PS50146">
    <property type="entry name" value="DAGK"/>
    <property type="match status" value="1"/>
</dbReference>
<keyword evidence="9" id="KW-0460">Magnesium</keyword>
<evidence type="ECO:0000313" key="14">
    <source>
        <dbReference type="EMBL" id="KJY61328.1"/>
    </source>
</evidence>
<keyword evidence="10" id="KW-0443">Lipid metabolism</keyword>
<dbReference type="Gene3D" id="2.60.200.40">
    <property type="match status" value="1"/>
</dbReference>
<dbReference type="AlphaFoldDB" id="A0A0F4LSL5"/>
<dbReference type="RefSeq" id="WP_046308112.1">
    <property type="nucleotide sequence ID" value="NZ_KQ034000.1"/>
</dbReference>
<dbReference type="STRING" id="303541.JF72_06070"/>
<dbReference type="Proteomes" id="UP000033682">
    <property type="component" value="Unassembled WGS sequence"/>
</dbReference>
<dbReference type="GO" id="GO:0005886">
    <property type="term" value="C:plasma membrane"/>
    <property type="evidence" value="ECO:0007669"/>
    <property type="project" value="TreeGrafter"/>
</dbReference>
<dbReference type="GO" id="GO:0005524">
    <property type="term" value="F:ATP binding"/>
    <property type="evidence" value="ECO:0007669"/>
    <property type="project" value="UniProtKB-KW"/>
</dbReference>
<accession>A0A0F4LSL5</accession>
<sequence>MTNKLKIHLLVNETAGNGHAKKILDQTTLLLVNENIAFDVYKSSFAGEAIKIAQGYGNRNHHSNEVLLVIGGDGSLNEVLNGIKRSSHPSTPLAYLPAGTGNDFGKAANLSGNPEELINHLKNGVAPERIDCGSFHFPRSSNDVYYFANSLGVGFDAYVNHLSNISELKKLLNKINEGKMIYGLHILSALRKQDTFAVDIKCDNKRYHYDNAFLITTTNHPYLGGGIPLLPSASIKSRVLDTVVVERFSLGKLIKLFINLLKDGSHVHDPQFHYFEGKQISIQTTKKEFAQVDGEQIKPDSFKIDFKLSHFYLLR</sequence>
<evidence type="ECO:0000256" key="5">
    <source>
        <dbReference type="ARBA" id="ARBA00022723"/>
    </source>
</evidence>
<dbReference type="Pfam" id="PF19279">
    <property type="entry name" value="YegS_C"/>
    <property type="match status" value="1"/>
</dbReference>
<name>A0A0F4LSL5_9LACO</name>
<comment type="similarity">
    <text evidence="2">Belongs to the diacylglycerol/lipid kinase family.</text>
</comment>
<dbReference type="NCBIfam" id="TIGR00147">
    <property type="entry name" value="YegS/Rv2252/BmrU family lipid kinase"/>
    <property type="match status" value="1"/>
</dbReference>
<evidence type="ECO:0000256" key="3">
    <source>
        <dbReference type="ARBA" id="ARBA00022516"/>
    </source>
</evidence>
<dbReference type="SMART" id="SM00046">
    <property type="entry name" value="DAGKc"/>
    <property type="match status" value="1"/>
</dbReference>
<keyword evidence="7" id="KW-0418">Kinase</keyword>
<dbReference type="GO" id="GO:0008654">
    <property type="term" value="P:phospholipid biosynthetic process"/>
    <property type="evidence" value="ECO:0007669"/>
    <property type="project" value="UniProtKB-KW"/>
</dbReference>
<evidence type="ECO:0000256" key="4">
    <source>
        <dbReference type="ARBA" id="ARBA00022679"/>
    </source>
</evidence>
<dbReference type="SUPFAM" id="SSF111331">
    <property type="entry name" value="NAD kinase/diacylglycerol kinase-like"/>
    <property type="match status" value="1"/>
</dbReference>
<dbReference type="InterPro" id="IPR050187">
    <property type="entry name" value="Lipid_Phosphate_FormReg"/>
</dbReference>
<evidence type="ECO:0000256" key="9">
    <source>
        <dbReference type="ARBA" id="ARBA00022842"/>
    </source>
</evidence>
<dbReference type="InterPro" id="IPR005218">
    <property type="entry name" value="Diacylglycerol/lipid_kinase"/>
</dbReference>
<dbReference type="EMBL" id="JXLG01000005">
    <property type="protein sequence ID" value="KJY61328.1"/>
    <property type="molecule type" value="Genomic_DNA"/>
</dbReference>
<comment type="cofactor">
    <cofactor evidence="1">
        <name>Mg(2+)</name>
        <dbReference type="ChEBI" id="CHEBI:18420"/>
    </cofactor>
</comment>
<evidence type="ECO:0000256" key="2">
    <source>
        <dbReference type="ARBA" id="ARBA00005983"/>
    </source>
</evidence>
<organism evidence="14 15">
    <name type="scientific">Lactobacillus apis</name>
    <dbReference type="NCBI Taxonomy" id="303541"/>
    <lineage>
        <taxon>Bacteria</taxon>
        <taxon>Bacillati</taxon>
        <taxon>Bacillota</taxon>
        <taxon>Bacilli</taxon>
        <taxon>Lactobacillales</taxon>
        <taxon>Lactobacillaceae</taxon>
        <taxon>Lactobacillus</taxon>
    </lineage>
</organism>
<gene>
    <name evidence="14" type="ORF">JF72_06070</name>
</gene>
<dbReference type="InterPro" id="IPR017438">
    <property type="entry name" value="ATP-NAD_kinase_N"/>
</dbReference>
<dbReference type="InterPro" id="IPR045540">
    <property type="entry name" value="YegS/DAGK_C"/>
</dbReference>
<dbReference type="PATRIC" id="fig|303541.3.peg.762"/>
<dbReference type="InterPro" id="IPR001206">
    <property type="entry name" value="Diacylglycerol_kinase_cat_dom"/>
</dbReference>
<dbReference type="Gene3D" id="3.40.50.10330">
    <property type="entry name" value="Probable inorganic polyphosphate/atp-NAD kinase, domain 1"/>
    <property type="match status" value="1"/>
</dbReference>
<keyword evidence="4" id="KW-0808">Transferase</keyword>
<reference evidence="14 15" key="1">
    <citation type="submission" date="2015-01" db="EMBL/GenBank/DDBJ databases">
        <title>Comparative genomics of the lactic acid bacteria isolated from the honey bee gut.</title>
        <authorList>
            <person name="Ellegaard K.M."/>
            <person name="Tamarit D."/>
            <person name="Javelind E."/>
            <person name="Olofsson T."/>
            <person name="Andersson S.G."/>
            <person name="Vasquez A."/>
        </authorList>
    </citation>
    <scope>NUCLEOTIDE SEQUENCE [LARGE SCALE GENOMIC DNA]</scope>
    <source>
        <strain evidence="14 15">Hma11</strain>
    </source>
</reference>
<dbReference type="PANTHER" id="PTHR12358">
    <property type="entry name" value="SPHINGOSINE KINASE"/>
    <property type="match status" value="1"/>
</dbReference>
<dbReference type="Pfam" id="PF00781">
    <property type="entry name" value="DAGK_cat"/>
    <property type="match status" value="1"/>
</dbReference>
<dbReference type="GO" id="GO:0016301">
    <property type="term" value="F:kinase activity"/>
    <property type="evidence" value="ECO:0007669"/>
    <property type="project" value="UniProtKB-KW"/>
</dbReference>
<comment type="caution">
    <text evidence="14">The sequence shown here is derived from an EMBL/GenBank/DDBJ whole genome shotgun (WGS) entry which is preliminary data.</text>
</comment>
<keyword evidence="11" id="KW-0594">Phospholipid biosynthesis</keyword>
<keyword evidence="15" id="KW-1185">Reference proteome</keyword>
<evidence type="ECO:0000256" key="10">
    <source>
        <dbReference type="ARBA" id="ARBA00023098"/>
    </source>
</evidence>
<keyword evidence="12" id="KW-1208">Phospholipid metabolism</keyword>
<dbReference type="GO" id="GO:0046872">
    <property type="term" value="F:metal ion binding"/>
    <property type="evidence" value="ECO:0007669"/>
    <property type="project" value="UniProtKB-KW"/>
</dbReference>
<dbReference type="HOGENOM" id="CLU_045532_0_2_9"/>
<dbReference type="InterPro" id="IPR016064">
    <property type="entry name" value="NAD/diacylglycerol_kinase_sf"/>
</dbReference>